<comment type="caution">
    <text evidence="1">The sequence shown here is derived from an EMBL/GenBank/DDBJ whole genome shotgun (WGS) entry which is preliminary data.</text>
</comment>
<evidence type="ECO:0000313" key="1">
    <source>
        <dbReference type="EMBL" id="MFD0853564.1"/>
    </source>
</evidence>
<gene>
    <name evidence="1" type="ORF">ACFQ07_15110</name>
</gene>
<proteinExistence type="predicted"/>
<dbReference type="EMBL" id="JBHTIR010002275">
    <property type="protein sequence ID" value="MFD0853564.1"/>
    <property type="molecule type" value="Genomic_DNA"/>
</dbReference>
<name>A0ABW3CJ03_9ACTN</name>
<feature type="non-terminal residue" evidence="1">
    <location>
        <position position="152"/>
    </location>
</feature>
<sequence>MLSLYVFAAVCAVAFVGMAGHTLDRFLAAWGLGGTAVTFTAIHWNPDHGCVGVFSTGPASSLPDGVILVRDPPKAHGVSEEECVRDAKVPGRLVEGDGGGWFGADDEYQVFTSSGIGRESWKVWPSWALVTALSGLPLHLLALSAGLRRPED</sequence>
<dbReference type="Proteomes" id="UP001597083">
    <property type="component" value="Unassembled WGS sequence"/>
</dbReference>
<reference evidence="2" key="1">
    <citation type="journal article" date="2019" name="Int. J. Syst. Evol. Microbiol.">
        <title>The Global Catalogue of Microorganisms (GCM) 10K type strain sequencing project: providing services to taxonomists for standard genome sequencing and annotation.</title>
        <authorList>
            <consortium name="The Broad Institute Genomics Platform"/>
            <consortium name="The Broad Institute Genome Sequencing Center for Infectious Disease"/>
            <person name="Wu L."/>
            <person name="Ma J."/>
        </authorList>
    </citation>
    <scope>NUCLEOTIDE SEQUENCE [LARGE SCALE GENOMIC DNA]</scope>
    <source>
        <strain evidence="2">JCM 31696</strain>
    </source>
</reference>
<protein>
    <submittedName>
        <fullName evidence="1">Uncharacterized protein</fullName>
    </submittedName>
</protein>
<organism evidence="1 2">
    <name type="scientific">Actinomadura adrarensis</name>
    <dbReference type="NCBI Taxonomy" id="1819600"/>
    <lineage>
        <taxon>Bacteria</taxon>
        <taxon>Bacillati</taxon>
        <taxon>Actinomycetota</taxon>
        <taxon>Actinomycetes</taxon>
        <taxon>Streptosporangiales</taxon>
        <taxon>Thermomonosporaceae</taxon>
        <taxon>Actinomadura</taxon>
    </lineage>
</organism>
<accession>A0ABW3CJ03</accession>
<evidence type="ECO:0000313" key="2">
    <source>
        <dbReference type="Proteomes" id="UP001597083"/>
    </source>
</evidence>
<keyword evidence="2" id="KW-1185">Reference proteome</keyword>